<organism evidence="4 5">
    <name type="scientific">Vibrio genomosp. F6 str. FF-238</name>
    <dbReference type="NCBI Taxonomy" id="1191298"/>
    <lineage>
        <taxon>Bacteria</taxon>
        <taxon>Pseudomonadati</taxon>
        <taxon>Pseudomonadota</taxon>
        <taxon>Gammaproteobacteria</taxon>
        <taxon>Vibrionales</taxon>
        <taxon>Vibrionaceae</taxon>
        <taxon>Vibrio</taxon>
    </lineage>
</organism>
<comment type="similarity">
    <text evidence="1">Belongs to the peptidase S13 family.</text>
</comment>
<dbReference type="Proteomes" id="UP000094165">
    <property type="component" value="Unassembled WGS sequence"/>
</dbReference>
<protein>
    <submittedName>
        <fullName evidence="4">Serine-type D-Ala-D-Ala carboxypeptidase</fullName>
    </submittedName>
</protein>
<sequence length="471" mass="51813">MRSLLLVCCLLFSQFSLAYSPTSHLPNGSRSSLIIQSLSSDNAVIKQDSSSLYPPASTLKLLTALATKLELGDDFYFPTTLERSGRDLIIRFSGDPTLTRAHLKQLFIRLKQMGTHSIDGNLWLDNSAFTGYPRAVGWPWDILGVCYSAPSTAITLDGNCIQASIYTQTNGSTRVHVPQHQPITVSSNATTVSKAGQNATQCDLELQTYDNNRYALSGCLVSRTKPLPLKFALQQPELYTQALITQILHELNMTISGDIFIGAPANKGSSEFIAEHRSEKLPQLLDIMLKKSNNLIADNLTKTLGAHFFVQPGSFGNGTQAIKQILFAKAGIDLTDAQLVDGSGLSRNNRITASDMSHVLHYIWENDQQLNLIKLMPVAGKNGTLKYRSSMRKNPISDQLIAKSGSLYGTYNMVGYGLNKNGQPETMFIQFVSDYFPSKSGDGKPVTAPITLFEQEFYRDVLKASQAKPKK</sequence>
<proteinExistence type="inferred from homology"/>
<dbReference type="InterPro" id="IPR012338">
    <property type="entry name" value="Beta-lactam/transpept-like"/>
</dbReference>
<dbReference type="NCBIfam" id="NF008322">
    <property type="entry name" value="PRK11113.1"/>
    <property type="match status" value="1"/>
</dbReference>
<dbReference type="PANTHER" id="PTHR30023:SF0">
    <property type="entry name" value="PENICILLIN-SENSITIVE CARBOXYPEPTIDASE A"/>
    <property type="match status" value="1"/>
</dbReference>
<dbReference type="EMBL" id="AJYW02000129">
    <property type="protein sequence ID" value="OEE76061.1"/>
    <property type="molecule type" value="Genomic_DNA"/>
</dbReference>
<keyword evidence="4" id="KW-0645">Protease</keyword>
<comment type="caution">
    <text evidence="4">The sequence shown here is derived from an EMBL/GenBank/DDBJ whole genome shotgun (WGS) entry which is preliminary data.</text>
</comment>
<keyword evidence="4" id="KW-0121">Carboxypeptidase</keyword>
<accession>A0A1E5CYY7</accession>
<keyword evidence="5" id="KW-1185">Reference proteome</keyword>
<dbReference type="Pfam" id="PF02113">
    <property type="entry name" value="Peptidase_S13"/>
    <property type="match status" value="1"/>
</dbReference>
<dbReference type="InterPro" id="IPR000667">
    <property type="entry name" value="Peptidase_S13"/>
</dbReference>
<evidence type="ECO:0000256" key="1">
    <source>
        <dbReference type="ARBA" id="ARBA00006096"/>
    </source>
</evidence>
<dbReference type="PRINTS" id="PR00922">
    <property type="entry name" value="DADACBPTASE3"/>
</dbReference>
<feature type="chain" id="PRO_5009173332" evidence="3">
    <location>
        <begin position="19"/>
        <end position="471"/>
    </location>
</feature>
<dbReference type="AlphaFoldDB" id="A0A1E5CYY7"/>
<dbReference type="Gene3D" id="3.50.80.20">
    <property type="entry name" value="D-Ala-D-Ala carboxypeptidase C, peptidase S13"/>
    <property type="match status" value="1"/>
</dbReference>
<dbReference type="GO" id="GO:0004185">
    <property type="term" value="F:serine-type carboxypeptidase activity"/>
    <property type="evidence" value="ECO:0007669"/>
    <property type="project" value="InterPro"/>
</dbReference>
<dbReference type="Gene3D" id="3.40.710.10">
    <property type="entry name" value="DD-peptidase/beta-lactamase superfamily"/>
    <property type="match status" value="1"/>
</dbReference>
<gene>
    <name evidence="4" type="ORF">A130_16430</name>
</gene>
<dbReference type="SUPFAM" id="SSF56601">
    <property type="entry name" value="beta-lactamase/transpeptidase-like"/>
    <property type="match status" value="1"/>
</dbReference>
<dbReference type="RefSeq" id="WP_017054115.1">
    <property type="nucleotide sequence ID" value="NZ_AJYW02000129.1"/>
</dbReference>
<dbReference type="GO" id="GO:0006508">
    <property type="term" value="P:proteolysis"/>
    <property type="evidence" value="ECO:0007669"/>
    <property type="project" value="InterPro"/>
</dbReference>
<evidence type="ECO:0000313" key="5">
    <source>
        <dbReference type="Proteomes" id="UP000094165"/>
    </source>
</evidence>
<evidence type="ECO:0000313" key="4">
    <source>
        <dbReference type="EMBL" id="OEE76061.1"/>
    </source>
</evidence>
<evidence type="ECO:0000256" key="2">
    <source>
        <dbReference type="ARBA" id="ARBA00022801"/>
    </source>
</evidence>
<evidence type="ECO:0000256" key="3">
    <source>
        <dbReference type="SAM" id="SignalP"/>
    </source>
</evidence>
<dbReference type="NCBIfam" id="TIGR00666">
    <property type="entry name" value="PBP4"/>
    <property type="match status" value="1"/>
</dbReference>
<dbReference type="PANTHER" id="PTHR30023">
    <property type="entry name" value="D-ALANYL-D-ALANINE CARBOXYPEPTIDASE"/>
    <property type="match status" value="1"/>
</dbReference>
<feature type="signal peptide" evidence="3">
    <location>
        <begin position="1"/>
        <end position="18"/>
    </location>
</feature>
<dbReference type="GO" id="GO:0000270">
    <property type="term" value="P:peptidoglycan metabolic process"/>
    <property type="evidence" value="ECO:0007669"/>
    <property type="project" value="TreeGrafter"/>
</dbReference>
<keyword evidence="3" id="KW-0732">Signal</keyword>
<name>A0A1E5CYY7_9VIBR</name>
<keyword evidence="2" id="KW-0378">Hydrolase</keyword>
<reference evidence="4 5" key="1">
    <citation type="journal article" date="2012" name="Science">
        <title>Ecological populations of bacteria act as socially cohesive units of antibiotic production and resistance.</title>
        <authorList>
            <person name="Cordero O.X."/>
            <person name="Wildschutte H."/>
            <person name="Kirkup B."/>
            <person name="Proehl S."/>
            <person name="Ngo L."/>
            <person name="Hussain F."/>
            <person name="Le Roux F."/>
            <person name="Mincer T."/>
            <person name="Polz M.F."/>
        </authorList>
    </citation>
    <scope>NUCLEOTIDE SEQUENCE [LARGE SCALE GENOMIC DNA]</scope>
    <source>
        <strain evidence="4 5">FF-238</strain>
    </source>
</reference>